<organism evidence="1 2">
    <name type="scientific">Avena sativa</name>
    <name type="common">Oat</name>
    <dbReference type="NCBI Taxonomy" id="4498"/>
    <lineage>
        <taxon>Eukaryota</taxon>
        <taxon>Viridiplantae</taxon>
        <taxon>Streptophyta</taxon>
        <taxon>Embryophyta</taxon>
        <taxon>Tracheophyta</taxon>
        <taxon>Spermatophyta</taxon>
        <taxon>Magnoliopsida</taxon>
        <taxon>Liliopsida</taxon>
        <taxon>Poales</taxon>
        <taxon>Poaceae</taxon>
        <taxon>BOP clade</taxon>
        <taxon>Pooideae</taxon>
        <taxon>Poodae</taxon>
        <taxon>Poeae</taxon>
        <taxon>Poeae Chloroplast Group 1 (Aveneae type)</taxon>
        <taxon>Aveninae</taxon>
        <taxon>Avena</taxon>
    </lineage>
</organism>
<evidence type="ECO:0000313" key="1">
    <source>
        <dbReference type="EnsemblPlants" id="AVESA.00010b.r2.6DG1156300.1.CDS"/>
    </source>
</evidence>
<proteinExistence type="predicted"/>
<sequence>MLPGKTTPPAGAAFLLAANKPASPSIVSAKQAQDGAGGGVVLAVDGSKRAMAALAGRGAFSDSDDLNPKEFSADLIKKVAEEASSQLRMLRAPKEIPFPAQAAFSKEVEALQKMCESIAEGSSGFDEDGAVTIVMGLQARIKLLLKTDKKESPQDFLLSTKAQIKASVEEYISAQDAQPTNPMASSDAERKTLYEIVDKSSLVRPTPTVCTKEEVKTVLQKTLALLQSEPVNSTRGMAGLFDKVRSNCQALLDDVEKNGVNDKTGVAIVLIHFMAIGVLGQQKKHFNYDDAADDTLLSSLQRLEVALRDYKLGGPAGEDTDTD</sequence>
<reference evidence="1" key="1">
    <citation type="submission" date="2021-05" db="EMBL/GenBank/DDBJ databases">
        <authorList>
            <person name="Scholz U."/>
            <person name="Mascher M."/>
            <person name="Fiebig A."/>
        </authorList>
    </citation>
    <scope>NUCLEOTIDE SEQUENCE [LARGE SCALE GENOMIC DNA]</scope>
</reference>
<dbReference type="Proteomes" id="UP001732700">
    <property type="component" value="Chromosome 6D"/>
</dbReference>
<evidence type="ECO:0000313" key="2">
    <source>
        <dbReference type="Proteomes" id="UP001732700"/>
    </source>
</evidence>
<protein>
    <submittedName>
        <fullName evidence="1">Uncharacterized protein</fullName>
    </submittedName>
</protein>
<accession>A0ACD5ZFV1</accession>
<name>A0ACD5ZFV1_AVESA</name>
<keyword evidence="2" id="KW-1185">Reference proteome</keyword>
<dbReference type="EnsemblPlants" id="AVESA.00010b.r2.6DG1156300.1">
    <property type="protein sequence ID" value="AVESA.00010b.r2.6DG1156300.1.CDS"/>
    <property type="gene ID" value="AVESA.00010b.r2.6DG1156300"/>
</dbReference>
<reference evidence="1" key="2">
    <citation type="submission" date="2025-09" db="UniProtKB">
        <authorList>
            <consortium name="EnsemblPlants"/>
        </authorList>
    </citation>
    <scope>IDENTIFICATION</scope>
</reference>